<dbReference type="Proteomes" id="UP000002742">
    <property type="component" value="Chromosome"/>
</dbReference>
<name>C6WWL3_METML</name>
<dbReference type="SMART" id="SM00448">
    <property type="entry name" value="REC"/>
    <property type="match status" value="1"/>
</dbReference>
<keyword evidence="3" id="KW-0805">Transcription regulation</keyword>
<dbReference type="SMART" id="SM00421">
    <property type="entry name" value="HTH_LUXR"/>
    <property type="match status" value="1"/>
</dbReference>
<evidence type="ECO:0000256" key="1">
    <source>
        <dbReference type="ARBA" id="ARBA00022553"/>
    </source>
</evidence>
<dbReference type="InterPro" id="IPR000792">
    <property type="entry name" value="Tscrpt_reg_LuxR_C"/>
</dbReference>
<evidence type="ECO:0000256" key="6">
    <source>
        <dbReference type="PROSITE-ProRule" id="PRU00169"/>
    </source>
</evidence>
<dbReference type="KEGG" id="mmb:Mmol_1406"/>
<dbReference type="PROSITE" id="PS50110">
    <property type="entry name" value="RESPONSE_REGULATORY"/>
    <property type="match status" value="1"/>
</dbReference>
<evidence type="ECO:0000313" key="10">
    <source>
        <dbReference type="Proteomes" id="UP000002742"/>
    </source>
</evidence>
<gene>
    <name evidence="9" type="ordered locus">Mmol_1406</name>
</gene>
<dbReference type="OrthoDB" id="9802186at2"/>
<dbReference type="CDD" id="cd17537">
    <property type="entry name" value="REC_FixJ"/>
    <property type="match status" value="1"/>
</dbReference>
<dbReference type="PROSITE" id="PS50043">
    <property type="entry name" value="HTH_LUXR_2"/>
    <property type="match status" value="1"/>
</dbReference>
<dbReference type="PANTHER" id="PTHR44688">
    <property type="entry name" value="DNA-BINDING TRANSCRIPTIONAL ACTIVATOR DEVR_DOSR"/>
    <property type="match status" value="1"/>
</dbReference>
<dbReference type="PROSITE" id="PS00622">
    <property type="entry name" value="HTH_LUXR_1"/>
    <property type="match status" value="1"/>
</dbReference>
<dbReference type="Pfam" id="PF00072">
    <property type="entry name" value="Response_reg"/>
    <property type="match status" value="1"/>
</dbReference>
<keyword evidence="4" id="KW-0238">DNA-binding</keyword>
<dbReference type="PRINTS" id="PR00038">
    <property type="entry name" value="HTHLUXR"/>
</dbReference>
<dbReference type="GO" id="GO:0000160">
    <property type="term" value="P:phosphorelay signal transduction system"/>
    <property type="evidence" value="ECO:0007669"/>
    <property type="project" value="UniProtKB-KW"/>
</dbReference>
<dbReference type="FunFam" id="3.40.50.2300:FF:000018">
    <property type="entry name" value="DNA-binding transcriptional regulator NtrC"/>
    <property type="match status" value="1"/>
</dbReference>
<proteinExistence type="predicted"/>
<dbReference type="PANTHER" id="PTHR44688:SF16">
    <property type="entry name" value="DNA-BINDING TRANSCRIPTIONAL ACTIVATOR DEVR_DOSR"/>
    <property type="match status" value="1"/>
</dbReference>
<feature type="modified residue" description="4-aspartylphosphate" evidence="6">
    <location>
        <position position="56"/>
    </location>
</feature>
<keyword evidence="10" id="KW-1185">Reference proteome</keyword>
<evidence type="ECO:0000313" key="9">
    <source>
        <dbReference type="EMBL" id="ACT48312.1"/>
    </source>
</evidence>
<dbReference type="SUPFAM" id="SSF52172">
    <property type="entry name" value="CheY-like"/>
    <property type="match status" value="1"/>
</dbReference>
<dbReference type="HOGENOM" id="CLU_000445_90_4_4"/>
<keyword evidence="2" id="KW-0902">Two-component regulatory system</keyword>
<dbReference type="SUPFAM" id="SSF46894">
    <property type="entry name" value="C-terminal effector domain of the bipartite response regulators"/>
    <property type="match status" value="1"/>
</dbReference>
<dbReference type="InterPro" id="IPR016032">
    <property type="entry name" value="Sig_transdc_resp-reg_C-effctor"/>
</dbReference>
<evidence type="ECO:0000259" key="8">
    <source>
        <dbReference type="PROSITE" id="PS50110"/>
    </source>
</evidence>
<dbReference type="STRING" id="583345.Mmol_1406"/>
<accession>C6WWL3</accession>
<feature type="domain" description="HTH luxR-type" evidence="7">
    <location>
        <begin position="137"/>
        <end position="202"/>
    </location>
</feature>
<evidence type="ECO:0000256" key="3">
    <source>
        <dbReference type="ARBA" id="ARBA00023015"/>
    </source>
</evidence>
<dbReference type="InterPro" id="IPR001789">
    <property type="entry name" value="Sig_transdc_resp-reg_receiver"/>
</dbReference>
<dbReference type="InterPro" id="IPR036388">
    <property type="entry name" value="WH-like_DNA-bd_sf"/>
</dbReference>
<dbReference type="Gene3D" id="1.10.10.10">
    <property type="entry name" value="Winged helix-like DNA-binding domain superfamily/Winged helix DNA-binding domain"/>
    <property type="match status" value="1"/>
</dbReference>
<feature type="domain" description="Response regulatory" evidence="8">
    <location>
        <begin position="7"/>
        <end position="121"/>
    </location>
</feature>
<keyword evidence="1 6" id="KW-0597">Phosphoprotein</keyword>
<reference evidence="10" key="1">
    <citation type="submission" date="2009-07" db="EMBL/GenBank/DDBJ databases">
        <title>Complete sequence of Methylotenera mobilis JLW8.</title>
        <authorList>
            <consortium name="US DOE Joint Genome Institute"/>
            <person name="Lucas S."/>
            <person name="Copeland A."/>
            <person name="Lapidus A."/>
            <person name="Glavina del Rio T."/>
            <person name="Tice H."/>
            <person name="Bruce D."/>
            <person name="Goodwin L."/>
            <person name="Pitluck S."/>
            <person name="LaButti K.M."/>
            <person name="Clum A."/>
            <person name="Larimer F."/>
            <person name="Land M."/>
            <person name="Hauser L."/>
            <person name="Kyrpides N."/>
            <person name="Mikhailova N."/>
            <person name="Kayluzhnaya M."/>
            <person name="Chistoserdova L."/>
        </authorList>
    </citation>
    <scope>NUCLEOTIDE SEQUENCE [LARGE SCALE GENOMIC DNA]</scope>
    <source>
        <strain evidence="10">JLW8 / ATCC BAA-1282 / DSM 17540</strain>
    </source>
</reference>
<dbReference type="CDD" id="cd06170">
    <property type="entry name" value="LuxR_C_like"/>
    <property type="match status" value="1"/>
</dbReference>
<reference evidence="9 10" key="2">
    <citation type="journal article" date="2011" name="J. Bacteriol.">
        <title>Genomes of three methylotrophs from a single niche uncover genetic and metabolic divergence of Methylophilaceae.</title>
        <authorList>
            <person name="Lapidus A."/>
            <person name="Clum A."/>
            <person name="Labutti K."/>
            <person name="Kaluzhnaya M.G."/>
            <person name="Lim S."/>
            <person name="Beck D.A."/>
            <person name="Glavina Del Rio T."/>
            <person name="Nolan M."/>
            <person name="Mavromatis K."/>
            <person name="Huntemann M."/>
            <person name="Lucas S."/>
            <person name="Lidstrom M.E."/>
            <person name="Ivanova N."/>
            <person name="Chistoserdova L."/>
        </authorList>
    </citation>
    <scope>NUCLEOTIDE SEQUENCE [LARGE SCALE GENOMIC DNA]</scope>
    <source>
        <strain evidence="10">JLW8 / ATCC BAA-1282 / DSM 17540</strain>
    </source>
</reference>
<dbReference type="Pfam" id="PF00196">
    <property type="entry name" value="GerE"/>
    <property type="match status" value="1"/>
</dbReference>
<sequence length="205" mass="22797">MKTTPPTVYIIDDEHAIRDSLTLMIAQENIPVMAFENAQSFLNVCPQECSGCAIVDYRMPEMDGLELQAELAKRDINLPIIFLTGHGNIPTSVKAMKAGAIDFLTKPVRREKLISVVMAAMIESEKTHAENASYKEAVKCIASLTEREYDVMLLAIQGHHNKDIARQLGISHRTVEIHKSNIMHKTGANHVLDLARIAHKSGLKE</sequence>
<dbReference type="AlphaFoldDB" id="C6WWL3"/>
<dbReference type="GO" id="GO:0006355">
    <property type="term" value="P:regulation of DNA-templated transcription"/>
    <property type="evidence" value="ECO:0007669"/>
    <property type="project" value="InterPro"/>
</dbReference>
<dbReference type="InterPro" id="IPR011006">
    <property type="entry name" value="CheY-like_superfamily"/>
</dbReference>
<dbReference type="eggNOG" id="COG4566">
    <property type="taxonomic scope" value="Bacteria"/>
</dbReference>
<dbReference type="Gene3D" id="3.40.50.2300">
    <property type="match status" value="1"/>
</dbReference>
<evidence type="ECO:0000256" key="2">
    <source>
        <dbReference type="ARBA" id="ARBA00023012"/>
    </source>
</evidence>
<organism evidence="9 10">
    <name type="scientific">Methylotenera mobilis (strain JLW8 / ATCC BAA-1282 / DSM 17540)</name>
    <dbReference type="NCBI Taxonomy" id="583345"/>
    <lineage>
        <taxon>Bacteria</taxon>
        <taxon>Pseudomonadati</taxon>
        <taxon>Pseudomonadota</taxon>
        <taxon>Betaproteobacteria</taxon>
        <taxon>Nitrosomonadales</taxon>
        <taxon>Methylophilaceae</taxon>
        <taxon>Methylotenera</taxon>
    </lineage>
</organism>
<evidence type="ECO:0000256" key="4">
    <source>
        <dbReference type="ARBA" id="ARBA00023125"/>
    </source>
</evidence>
<keyword evidence="5" id="KW-0804">Transcription</keyword>
<protein>
    <submittedName>
        <fullName evidence="9">Two component transcriptional regulator, LuxR family</fullName>
    </submittedName>
</protein>
<dbReference type="EMBL" id="CP001672">
    <property type="protein sequence ID" value="ACT48312.1"/>
    <property type="molecule type" value="Genomic_DNA"/>
</dbReference>
<evidence type="ECO:0000256" key="5">
    <source>
        <dbReference type="ARBA" id="ARBA00023163"/>
    </source>
</evidence>
<evidence type="ECO:0000259" key="7">
    <source>
        <dbReference type="PROSITE" id="PS50043"/>
    </source>
</evidence>
<dbReference type="RefSeq" id="WP_015832347.1">
    <property type="nucleotide sequence ID" value="NC_012968.1"/>
</dbReference>
<dbReference type="GO" id="GO:0003677">
    <property type="term" value="F:DNA binding"/>
    <property type="evidence" value="ECO:0007669"/>
    <property type="project" value="UniProtKB-KW"/>
</dbReference>